<keyword evidence="13" id="KW-1185">Reference proteome</keyword>
<dbReference type="GO" id="GO:0046983">
    <property type="term" value="F:protein dimerization activity"/>
    <property type="evidence" value="ECO:0007669"/>
    <property type="project" value="InterPro"/>
</dbReference>
<dbReference type="EC" id="2.7.13.3" evidence="2"/>
<feature type="domain" description="Signal transduction histidine kinase subgroup 3 dimerisation and phosphoacceptor" evidence="11">
    <location>
        <begin position="201"/>
        <end position="266"/>
    </location>
</feature>
<protein>
    <recommendedName>
        <fullName evidence="2">histidine kinase</fullName>
        <ecNumber evidence="2">2.7.13.3</ecNumber>
    </recommendedName>
</protein>
<organism evidence="12 13">
    <name type="scientific">Clostridium putrefaciens</name>
    <dbReference type="NCBI Taxonomy" id="99675"/>
    <lineage>
        <taxon>Bacteria</taxon>
        <taxon>Bacillati</taxon>
        <taxon>Bacillota</taxon>
        <taxon>Clostridia</taxon>
        <taxon>Eubacteriales</taxon>
        <taxon>Clostridiaceae</taxon>
        <taxon>Clostridium</taxon>
    </lineage>
</organism>
<evidence type="ECO:0000313" key="13">
    <source>
        <dbReference type="Proteomes" id="UP000254664"/>
    </source>
</evidence>
<evidence type="ECO:0000256" key="7">
    <source>
        <dbReference type="ARBA" id="ARBA00022840"/>
    </source>
</evidence>
<dbReference type="AlphaFoldDB" id="A0A381JC09"/>
<evidence type="ECO:0000256" key="2">
    <source>
        <dbReference type="ARBA" id="ARBA00012438"/>
    </source>
</evidence>
<keyword evidence="4 12" id="KW-0808">Transferase</keyword>
<dbReference type="Pfam" id="PF07730">
    <property type="entry name" value="HisKA_3"/>
    <property type="match status" value="1"/>
</dbReference>
<evidence type="ECO:0000256" key="6">
    <source>
        <dbReference type="ARBA" id="ARBA00022777"/>
    </source>
</evidence>
<comment type="catalytic activity">
    <reaction evidence="1">
        <text>ATP + protein L-histidine = ADP + protein N-phospho-L-histidine.</text>
        <dbReference type="EC" id="2.7.13.3"/>
    </reaction>
</comment>
<evidence type="ECO:0000256" key="3">
    <source>
        <dbReference type="ARBA" id="ARBA00022553"/>
    </source>
</evidence>
<dbReference type="GO" id="GO:0005524">
    <property type="term" value="F:ATP binding"/>
    <property type="evidence" value="ECO:0007669"/>
    <property type="project" value="UniProtKB-KW"/>
</dbReference>
<reference evidence="12 13" key="1">
    <citation type="submission" date="2018-06" db="EMBL/GenBank/DDBJ databases">
        <authorList>
            <consortium name="Pathogen Informatics"/>
            <person name="Doyle S."/>
        </authorList>
    </citation>
    <scope>NUCLEOTIDE SEQUENCE [LARGE SCALE GENOMIC DNA]</scope>
    <source>
        <strain evidence="12 13">NCTC9836</strain>
    </source>
</reference>
<evidence type="ECO:0000256" key="10">
    <source>
        <dbReference type="SAM" id="Phobius"/>
    </source>
</evidence>
<dbReference type="GO" id="GO:0016020">
    <property type="term" value="C:membrane"/>
    <property type="evidence" value="ECO:0007669"/>
    <property type="project" value="InterPro"/>
</dbReference>
<dbReference type="GO" id="GO:0000155">
    <property type="term" value="F:phosphorelay sensor kinase activity"/>
    <property type="evidence" value="ECO:0007669"/>
    <property type="project" value="InterPro"/>
</dbReference>
<keyword evidence="3" id="KW-0597">Phosphoprotein</keyword>
<proteinExistence type="predicted"/>
<dbReference type="InterPro" id="IPR050482">
    <property type="entry name" value="Sensor_HK_TwoCompSys"/>
</dbReference>
<feature type="coiled-coil region" evidence="9">
    <location>
        <begin position="162"/>
        <end position="199"/>
    </location>
</feature>
<dbReference type="SUPFAM" id="SSF55874">
    <property type="entry name" value="ATPase domain of HSP90 chaperone/DNA topoisomerase II/histidine kinase"/>
    <property type="match status" value="1"/>
</dbReference>
<feature type="transmembrane region" description="Helical" evidence="10">
    <location>
        <begin position="100"/>
        <end position="119"/>
    </location>
</feature>
<keyword evidence="10" id="KW-0812">Transmembrane</keyword>
<evidence type="ECO:0000259" key="11">
    <source>
        <dbReference type="Pfam" id="PF07730"/>
    </source>
</evidence>
<keyword evidence="8" id="KW-0902">Two-component regulatory system</keyword>
<keyword evidence="7" id="KW-0067">ATP-binding</keyword>
<evidence type="ECO:0000313" key="12">
    <source>
        <dbReference type="EMBL" id="SUY47956.1"/>
    </source>
</evidence>
<dbReference type="PANTHER" id="PTHR24421:SF10">
    <property type="entry name" value="NITRATE_NITRITE SENSOR PROTEIN NARQ"/>
    <property type="match status" value="1"/>
</dbReference>
<accession>A0A381JC09</accession>
<dbReference type="InterPro" id="IPR011712">
    <property type="entry name" value="Sig_transdc_His_kin_sub3_dim/P"/>
</dbReference>
<evidence type="ECO:0000256" key="9">
    <source>
        <dbReference type="SAM" id="Coils"/>
    </source>
</evidence>
<dbReference type="Proteomes" id="UP000254664">
    <property type="component" value="Unassembled WGS sequence"/>
</dbReference>
<dbReference type="Gene3D" id="3.30.565.10">
    <property type="entry name" value="Histidine kinase-like ATPase, C-terminal domain"/>
    <property type="match status" value="1"/>
</dbReference>
<dbReference type="EMBL" id="UFWZ01000001">
    <property type="protein sequence ID" value="SUY47956.1"/>
    <property type="molecule type" value="Genomic_DNA"/>
</dbReference>
<feature type="transmembrane region" description="Helical" evidence="10">
    <location>
        <begin position="33"/>
        <end position="53"/>
    </location>
</feature>
<evidence type="ECO:0000256" key="4">
    <source>
        <dbReference type="ARBA" id="ARBA00022679"/>
    </source>
</evidence>
<dbReference type="PANTHER" id="PTHR24421">
    <property type="entry name" value="NITRATE/NITRITE SENSOR PROTEIN NARX-RELATED"/>
    <property type="match status" value="1"/>
</dbReference>
<keyword evidence="5" id="KW-0547">Nucleotide-binding</keyword>
<dbReference type="Gene3D" id="1.20.5.1930">
    <property type="match status" value="1"/>
</dbReference>
<evidence type="ECO:0000256" key="8">
    <source>
        <dbReference type="ARBA" id="ARBA00023012"/>
    </source>
</evidence>
<keyword evidence="6 12" id="KW-0418">Kinase</keyword>
<sequence length="396" mass="45178">MNKNTEKTIWIILYFSFTLIFLLLLYLSNENRVVIGFLSSLLIISVSIRLSVLYPNPSKKYIGKFLIFVDLTVVYLIFATDTSGISILYTIIIIMDSIFFHNYIFSFLTIVLGYISFIIHKISTPSLYPSLGAISLSSVIVLLGFVFLCSILYFLKEQIIQSSKLSNSMNDIEEKNIKLEKAYCKLKEHSEALEEMAALKERNRISRELHDTVGHTLTTVLVEIEAGKRLLIKNKPGGLDKITLAQEQVRKGLKDIRSSVTLMKEGKDLIEFIPSLKLILEDTKLHTEVKIQYHISLTKNISKTYEKIIYNSLLEGITNGIKHGNAKEFIFKLYDKDGNIFFYLEDKGLSSKDIILGFGLTNMKESVESVNGEFNLKYIKEKGFIIQFILGEDLNL</sequence>
<keyword evidence="9" id="KW-0175">Coiled coil</keyword>
<dbReference type="RefSeq" id="WP_172556334.1">
    <property type="nucleotide sequence ID" value="NZ_UFWZ01000001.1"/>
</dbReference>
<name>A0A381JC09_9CLOT</name>
<keyword evidence="10" id="KW-1133">Transmembrane helix</keyword>
<evidence type="ECO:0000256" key="1">
    <source>
        <dbReference type="ARBA" id="ARBA00000085"/>
    </source>
</evidence>
<feature type="transmembrane region" description="Helical" evidence="10">
    <location>
        <begin position="9"/>
        <end position="27"/>
    </location>
</feature>
<feature type="transmembrane region" description="Helical" evidence="10">
    <location>
        <begin position="65"/>
        <end position="94"/>
    </location>
</feature>
<gene>
    <name evidence="12" type="primary">desK</name>
    <name evidence="12" type="ORF">NCTC9836_02328</name>
</gene>
<keyword evidence="10" id="KW-0472">Membrane</keyword>
<dbReference type="InterPro" id="IPR036890">
    <property type="entry name" value="HATPase_C_sf"/>
</dbReference>
<feature type="transmembrane region" description="Helical" evidence="10">
    <location>
        <begin position="131"/>
        <end position="155"/>
    </location>
</feature>
<evidence type="ECO:0000256" key="5">
    <source>
        <dbReference type="ARBA" id="ARBA00022741"/>
    </source>
</evidence>